<proteinExistence type="predicted"/>
<keyword evidence="4" id="KW-1185">Reference proteome</keyword>
<protein>
    <recommendedName>
        <fullName evidence="5">DUF5667 domain-containing protein</fullName>
    </recommendedName>
</protein>
<comment type="caution">
    <text evidence="3">The sequence shown here is derived from an EMBL/GenBank/DDBJ whole genome shotgun (WGS) entry which is preliminary data.</text>
</comment>
<evidence type="ECO:0000256" key="1">
    <source>
        <dbReference type="SAM" id="MobiDB-lite"/>
    </source>
</evidence>
<evidence type="ECO:0000256" key="2">
    <source>
        <dbReference type="SAM" id="Phobius"/>
    </source>
</evidence>
<feature type="compositionally biased region" description="Basic and acidic residues" evidence="1">
    <location>
        <begin position="346"/>
        <end position="362"/>
    </location>
</feature>
<feature type="region of interest" description="Disordered" evidence="1">
    <location>
        <begin position="1"/>
        <end position="24"/>
    </location>
</feature>
<dbReference type="Proteomes" id="UP000611521">
    <property type="component" value="Unassembled WGS sequence"/>
</dbReference>
<name>A0ABR8W2R4_9MICO</name>
<evidence type="ECO:0008006" key="5">
    <source>
        <dbReference type="Google" id="ProtNLM"/>
    </source>
</evidence>
<feature type="region of interest" description="Disordered" evidence="1">
    <location>
        <begin position="161"/>
        <end position="189"/>
    </location>
</feature>
<feature type="compositionally biased region" description="Pro residues" evidence="1">
    <location>
        <begin position="367"/>
        <end position="381"/>
    </location>
</feature>
<evidence type="ECO:0000313" key="4">
    <source>
        <dbReference type="Proteomes" id="UP000611521"/>
    </source>
</evidence>
<feature type="transmembrane region" description="Helical" evidence="2">
    <location>
        <begin position="87"/>
        <end position="109"/>
    </location>
</feature>
<organism evidence="3 4">
    <name type="scientific">Microbacterium commune</name>
    <dbReference type="NCBI Taxonomy" id="2762219"/>
    <lineage>
        <taxon>Bacteria</taxon>
        <taxon>Bacillati</taxon>
        <taxon>Actinomycetota</taxon>
        <taxon>Actinomycetes</taxon>
        <taxon>Micrococcales</taxon>
        <taxon>Microbacteriaceae</taxon>
        <taxon>Microbacterium</taxon>
    </lineage>
</organism>
<gene>
    <name evidence="3" type="ORF">H9633_03230</name>
</gene>
<evidence type="ECO:0000313" key="3">
    <source>
        <dbReference type="EMBL" id="MBD8011312.1"/>
    </source>
</evidence>
<dbReference type="EMBL" id="JACSPX010000001">
    <property type="protein sequence ID" value="MBD8011312.1"/>
    <property type="molecule type" value="Genomic_DNA"/>
</dbReference>
<accession>A0ABR8W2R4</accession>
<sequence length="400" mass="42042">MSTLDDLFPDGRRQSGADVSADEQQTVRRLDQLLGDRRADIDRTHRASARPALVAMVDGALSDARPLGTVPATSHPDSRRPRRRFDLLNLSVAALAVVALAAAGLIGGVQAATASPATDALRVLAADEKTIESATAGLESARGRLIESVAEADAAAAALRPALESTRSAPDPADIPPGETEAPADAGTIPIADPKALDTVLAALDAYRTDLSAFGVPHLPEPYARGAVDSDSLTEVGAAIDHAQLQLGEIDRVSAQIRVARTSLDDRNAAFAAQLVTFAKTFPDLASAAVDDNGNADEDLRDAVVTAADALTKTDLQTAAGVASLTAYRDAVVALVADQVYADRLREEREREEAERERERQRQWRPNPAPEPTPDATPAPDPEQTERPAESDGSGDVAVD</sequence>
<feature type="region of interest" description="Disordered" evidence="1">
    <location>
        <begin position="346"/>
        <end position="400"/>
    </location>
</feature>
<keyword evidence="2" id="KW-1133">Transmembrane helix</keyword>
<reference evidence="3 4" key="1">
    <citation type="submission" date="2020-08" db="EMBL/GenBank/DDBJ databases">
        <title>A Genomic Blueprint of the Chicken Gut Microbiome.</title>
        <authorList>
            <person name="Gilroy R."/>
            <person name="Ravi A."/>
            <person name="Getino M."/>
            <person name="Pursley I."/>
            <person name="Horton D.L."/>
            <person name="Alikhan N.-F."/>
            <person name="Baker D."/>
            <person name="Gharbi K."/>
            <person name="Hall N."/>
            <person name="Watson M."/>
            <person name="Adriaenssens E.M."/>
            <person name="Foster-Nyarko E."/>
            <person name="Jarju S."/>
            <person name="Secka A."/>
            <person name="Antonio M."/>
            <person name="Oren A."/>
            <person name="Chaudhuri R."/>
            <person name="La Ragione R.M."/>
            <person name="Hildebrand F."/>
            <person name="Pallen M.J."/>
        </authorList>
    </citation>
    <scope>NUCLEOTIDE SEQUENCE [LARGE SCALE GENOMIC DNA]</scope>
    <source>
        <strain evidence="3 4">Re1</strain>
    </source>
</reference>
<dbReference type="RefSeq" id="WP_191712071.1">
    <property type="nucleotide sequence ID" value="NZ_JACSPX010000001.1"/>
</dbReference>
<keyword evidence="2" id="KW-0472">Membrane</keyword>
<keyword evidence="2" id="KW-0812">Transmembrane</keyword>